<dbReference type="Gene3D" id="3.40.50.300">
    <property type="entry name" value="P-loop containing nucleotide triphosphate hydrolases"/>
    <property type="match status" value="1"/>
</dbReference>
<proteinExistence type="predicted"/>
<name>A0A6M3KY71_9ZZZZ</name>
<protein>
    <submittedName>
        <fullName evidence="1">Uncharacterized protein</fullName>
    </submittedName>
</protein>
<accession>A0A6M3KY71</accession>
<organism evidence="1">
    <name type="scientific">viral metagenome</name>
    <dbReference type="NCBI Taxonomy" id="1070528"/>
    <lineage>
        <taxon>unclassified sequences</taxon>
        <taxon>metagenomes</taxon>
        <taxon>organismal metagenomes</taxon>
    </lineage>
</organism>
<gene>
    <name evidence="1" type="ORF">MM415B03043_0005</name>
</gene>
<evidence type="ECO:0000313" key="1">
    <source>
        <dbReference type="EMBL" id="QJA87153.1"/>
    </source>
</evidence>
<reference evidence="1" key="1">
    <citation type="submission" date="2020-03" db="EMBL/GenBank/DDBJ databases">
        <title>The deep terrestrial virosphere.</title>
        <authorList>
            <person name="Holmfeldt K."/>
            <person name="Nilsson E."/>
            <person name="Simone D."/>
            <person name="Lopez-Fernandez M."/>
            <person name="Wu X."/>
            <person name="de Brujin I."/>
            <person name="Lundin D."/>
            <person name="Andersson A."/>
            <person name="Bertilsson S."/>
            <person name="Dopson M."/>
        </authorList>
    </citation>
    <scope>NUCLEOTIDE SEQUENCE</scope>
    <source>
        <strain evidence="1">MM415B03043</strain>
    </source>
</reference>
<dbReference type="InterPro" id="IPR027417">
    <property type="entry name" value="P-loop_NTPase"/>
</dbReference>
<dbReference type="AlphaFoldDB" id="A0A6M3KY71"/>
<dbReference type="EMBL" id="MT142685">
    <property type="protein sequence ID" value="QJA87153.1"/>
    <property type="molecule type" value="Genomic_DNA"/>
</dbReference>
<sequence>MTCELNPPKVYKLNKRVNKQVVYLCGPHGVGKSTLIEDLKSFDMGRVKEQIAHMEGLTDNVSRQVWRNLCGNGLVRQALSYWHF</sequence>